<gene>
    <name evidence="6" type="ORF">Ga0080574_TMP1092</name>
</gene>
<feature type="signal peptide" evidence="5">
    <location>
        <begin position="1"/>
        <end position="25"/>
    </location>
</feature>
<sequence precursor="true">MKTIRTPLLASAAMALVLSAGAAGAETIRFWTTEEQPERLARQEAMAAAFSEASGHEVEVIPVTESDLGTRATAAYAAGDLPDVIYHPLSYALPWAEAGILDPDAASDVIEDLGADTFAPGALNMASFDGGYASVPADGWTQMIVYRADLFEEAGLEPPTSYANVEAALDALHNPPEMYGFVAATKVDEAFMSQVLEHVFLANGVSPVGPDGFAPLDEAKTTEVLEFYKTIAEASPPGDLYWDQSRTLYFSGNAAMIIWSPFILDELAGLRDSAPPTINDDPTSPELASKTGIVTNFSGPSNPDGAAWALVNMFGITGDASTDAAIDFVKYSMDEGYVDTLAIAPEGKFPIRRGTEDDPEAFVSAWSELPVGVDRKAPLGELYPQEMIDEIVAGLDVAQRWGVADGQLALTSKMINSQVVNRVVREFIDGQIDASAAVAELNEELGAID</sequence>
<comment type="similarity">
    <text evidence="2">Belongs to the bacterial solute-binding protein 1 family.</text>
</comment>
<dbReference type="GO" id="GO:0042597">
    <property type="term" value="C:periplasmic space"/>
    <property type="evidence" value="ECO:0007669"/>
    <property type="project" value="UniProtKB-SubCell"/>
</dbReference>
<evidence type="ECO:0000256" key="5">
    <source>
        <dbReference type="SAM" id="SignalP"/>
    </source>
</evidence>
<keyword evidence="4 5" id="KW-0732">Signal</keyword>
<reference evidence="6 7" key="1">
    <citation type="submission" date="2016-04" db="EMBL/GenBank/DDBJ databases">
        <title>Deep-sea bacteria in the southern Pacific.</title>
        <authorList>
            <person name="Tang K."/>
        </authorList>
    </citation>
    <scope>NUCLEOTIDE SEQUENCE [LARGE SCALE GENOMIC DNA]</scope>
    <source>
        <strain evidence="6 7">JLT2014</strain>
    </source>
</reference>
<evidence type="ECO:0000313" key="7">
    <source>
        <dbReference type="Proteomes" id="UP000187059"/>
    </source>
</evidence>
<accession>A0A1P8UPU1</accession>
<dbReference type="InterPro" id="IPR006059">
    <property type="entry name" value="SBP"/>
</dbReference>
<dbReference type="KEGG" id="paby:Ga0080574_TMP1092"/>
<evidence type="ECO:0000256" key="2">
    <source>
        <dbReference type="ARBA" id="ARBA00008520"/>
    </source>
</evidence>
<evidence type="ECO:0000256" key="4">
    <source>
        <dbReference type="ARBA" id="ARBA00022729"/>
    </source>
</evidence>
<evidence type="ECO:0000256" key="3">
    <source>
        <dbReference type="ARBA" id="ARBA00022448"/>
    </source>
</evidence>
<feature type="chain" id="PRO_5012727004" evidence="5">
    <location>
        <begin position="26"/>
        <end position="449"/>
    </location>
</feature>
<proteinExistence type="inferred from homology"/>
<evidence type="ECO:0000313" key="6">
    <source>
        <dbReference type="EMBL" id="APZ51426.1"/>
    </source>
</evidence>
<dbReference type="Gene3D" id="3.40.190.10">
    <property type="entry name" value="Periplasmic binding protein-like II"/>
    <property type="match status" value="1"/>
</dbReference>
<keyword evidence="7" id="KW-1185">Reference proteome</keyword>
<keyword evidence="3" id="KW-0813">Transport</keyword>
<evidence type="ECO:0000256" key="1">
    <source>
        <dbReference type="ARBA" id="ARBA00004418"/>
    </source>
</evidence>
<dbReference type="InterPro" id="IPR050490">
    <property type="entry name" value="Bact_solute-bd_prot1"/>
</dbReference>
<organism evidence="6 7">
    <name type="scientific">Salipiger abyssi</name>
    <dbReference type="NCBI Taxonomy" id="1250539"/>
    <lineage>
        <taxon>Bacteria</taxon>
        <taxon>Pseudomonadati</taxon>
        <taxon>Pseudomonadota</taxon>
        <taxon>Alphaproteobacteria</taxon>
        <taxon>Rhodobacterales</taxon>
        <taxon>Roseobacteraceae</taxon>
        <taxon>Salipiger</taxon>
    </lineage>
</organism>
<dbReference type="PANTHER" id="PTHR43649:SF34">
    <property type="entry name" value="ABC TRANSPORTER PERIPLASMIC-BINDING PROTEIN YCJN-RELATED"/>
    <property type="match status" value="1"/>
</dbReference>
<dbReference type="AlphaFoldDB" id="A0A1P8UPU1"/>
<dbReference type="Proteomes" id="UP000187059">
    <property type="component" value="Chromosome"/>
</dbReference>
<dbReference type="SUPFAM" id="SSF53850">
    <property type="entry name" value="Periplasmic binding protein-like II"/>
    <property type="match status" value="1"/>
</dbReference>
<name>A0A1P8UPU1_9RHOB</name>
<dbReference type="EMBL" id="CP015093">
    <property type="protein sequence ID" value="APZ51426.1"/>
    <property type="molecule type" value="Genomic_DNA"/>
</dbReference>
<dbReference type="STRING" id="1250539.Ga0080574_TMP1092"/>
<dbReference type="RefSeq" id="WP_076695931.1">
    <property type="nucleotide sequence ID" value="NZ_CP015093.1"/>
</dbReference>
<dbReference type="Pfam" id="PF13416">
    <property type="entry name" value="SBP_bac_8"/>
    <property type="match status" value="1"/>
</dbReference>
<dbReference type="OrthoDB" id="9770625at2"/>
<protein>
    <submittedName>
        <fullName evidence="6">Carbohydrate ABC transporter substrate-binding protein, CUT1 family</fullName>
    </submittedName>
</protein>
<dbReference type="PANTHER" id="PTHR43649">
    <property type="entry name" value="ARABINOSE-BINDING PROTEIN-RELATED"/>
    <property type="match status" value="1"/>
</dbReference>
<comment type="subcellular location">
    <subcellularLocation>
        <location evidence="1">Periplasm</location>
    </subcellularLocation>
</comment>